<keyword evidence="2" id="KW-1185">Reference proteome</keyword>
<evidence type="ECO:0000313" key="1">
    <source>
        <dbReference type="EMBL" id="GER46559.1"/>
    </source>
</evidence>
<organism evidence="1 2">
    <name type="scientific">Striga asiatica</name>
    <name type="common">Asiatic witchweed</name>
    <name type="synonym">Buchnera asiatica</name>
    <dbReference type="NCBI Taxonomy" id="4170"/>
    <lineage>
        <taxon>Eukaryota</taxon>
        <taxon>Viridiplantae</taxon>
        <taxon>Streptophyta</taxon>
        <taxon>Embryophyta</taxon>
        <taxon>Tracheophyta</taxon>
        <taxon>Spermatophyta</taxon>
        <taxon>Magnoliopsida</taxon>
        <taxon>eudicotyledons</taxon>
        <taxon>Gunneridae</taxon>
        <taxon>Pentapetalae</taxon>
        <taxon>asterids</taxon>
        <taxon>lamiids</taxon>
        <taxon>Lamiales</taxon>
        <taxon>Orobanchaceae</taxon>
        <taxon>Buchnereae</taxon>
        <taxon>Striga</taxon>
    </lineage>
</organism>
<name>A0A5A7QN16_STRAF</name>
<dbReference type="AlphaFoldDB" id="A0A5A7QN16"/>
<comment type="caution">
    <text evidence="1">The sequence shown here is derived from an EMBL/GenBank/DDBJ whole genome shotgun (WGS) entry which is preliminary data.</text>
</comment>
<reference evidence="2" key="1">
    <citation type="journal article" date="2019" name="Curr. Biol.">
        <title>Genome Sequence of Striga asiatica Provides Insight into the Evolution of Plant Parasitism.</title>
        <authorList>
            <person name="Yoshida S."/>
            <person name="Kim S."/>
            <person name="Wafula E.K."/>
            <person name="Tanskanen J."/>
            <person name="Kim Y.M."/>
            <person name="Honaas L."/>
            <person name="Yang Z."/>
            <person name="Spallek T."/>
            <person name="Conn C.E."/>
            <person name="Ichihashi Y."/>
            <person name="Cheong K."/>
            <person name="Cui S."/>
            <person name="Der J.P."/>
            <person name="Gundlach H."/>
            <person name="Jiao Y."/>
            <person name="Hori C."/>
            <person name="Ishida J.K."/>
            <person name="Kasahara H."/>
            <person name="Kiba T."/>
            <person name="Kim M.S."/>
            <person name="Koo N."/>
            <person name="Laohavisit A."/>
            <person name="Lee Y.H."/>
            <person name="Lumba S."/>
            <person name="McCourt P."/>
            <person name="Mortimer J.C."/>
            <person name="Mutuku J.M."/>
            <person name="Nomura T."/>
            <person name="Sasaki-Sekimoto Y."/>
            <person name="Seto Y."/>
            <person name="Wang Y."/>
            <person name="Wakatake T."/>
            <person name="Sakakibara H."/>
            <person name="Demura T."/>
            <person name="Yamaguchi S."/>
            <person name="Yoneyama K."/>
            <person name="Manabe R.I."/>
            <person name="Nelson D.C."/>
            <person name="Schulman A.H."/>
            <person name="Timko M.P."/>
            <person name="dePamphilis C.W."/>
            <person name="Choi D."/>
            <person name="Shirasu K."/>
        </authorList>
    </citation>
    <scope>NUCLEOTIDE SEQUENCE [LARGE SCALE GENOMIC DNA]</scope>
    <source>
        <strain evidence="2">cv. UVA1</strain>
    </source>
</reference>
<proteinExistence type="predicted"/>
<accession>A0A5A7QN16</accession>
<evidence type="ECO:0000313" key="2">
    <source>
        <dbReference type="Proteomes" id="UP000325081"/>
    </source>
</evidence>
<dbReference type="Proteomes" id="UP000325081">
    <property type="component" value="Unassembled WGS sequence"/>
</dbReference>
<dbReference type="GO" id="GO:0016787">
    <property type="term" value="F:hydrolase activity"/>
    <property type="evidence" value="ECO:0007669"/>
    <property type="project" value="UniProtKB-KW"/>
</dbReference>
<keyword evidence="1" id="KW-0378">Hydrolase</keyword>
<dbReference type="EMBL" id="BKCP01007626">
    <property type="protein sequence ID" value="GER46559.1"/>
    <property type="molecule type" value="Genomic_DNA"/>
</dbReference>
<gene>
    <name evidence="1" type="ORF">STAS_23610</name>
</gene>
<sequence length="103" mass="11756">MDIMHPLEPYGRLSPMTSAMVVYHFFRANLQQDFIPISSSRENTPGLGLGWPNRRPKRRQSPIPDNIYVKFHSPETVQPVAANKVPIPRPRQGKRRVAVAARL</sequence>
<protein>
    <submittedName>
        <fullName evidence="1">GDSL-like Lipase/Acylhydrolase superfamily protein</fullName>
    </submittedName>
</protein>